<organism evidence="5">
    <name type="scientific">bioreactor metagenome</name>
    <dbReference type="NCBI Taxonomy" id="1076179"/>
    <lineage>
        <taxon>unclassified sequences</taxon>
        <taxon>metagenomes</taxon>
        <taxon>ecological metagenomes</taxon>
    </lineage>
</organism>
<evidence type="ECO:0000313" key="5">
    <source>
        <dbReference type="EMBL" id="MPM38513.1"/>
    </source>
</evidence>
<protein>
    <submittedName>
        <fullName evidence="5">Adenylate kinase</fullName>
        <ecNumber evidence="5">2.7.4.3</ecNumber>
    </submittedName>
</protein>
<dbReference type="GO" id="GO:0005524">
    <property type="term" value="F:ATP binding"/>
    <property type="evidence" value="ECO:0007669"/>
    <property type="project" value="InterPro"/>
</dbReference>
<dbReference type="Gene3D" id="3.40.50.300">
    <property type="entry name" value="P-loop containing nucleotide triphosphate hydrolases"/>
    <property type="match status" value="1"/>
</dbReference>
<dbReference type="PRINTS" id="PR00094">
    <property type="entry name" value="ADENYLTKNASE"/>
</dbReference>
<evidence type="ECO:0000259" key="4">
    <source>
        <dbReference type="Pfam" id="PF05191"/>
    </source>
</evidence>
<dbReference type="FunFam" id="3.40.50.300:FF:000106">
    <property type="entry name" value="Adenylate kinase mitochondrial"/>
    <property type="match status" value="1"/>
</dbReference>
<proteinExistence type="inferred from homology"/>
<dbReference type="PANTHER" id="PTHR23359">
    <property type="entry name" value="NUCLEOTIDE KINASE"/>
    <property type="match status" value="1"/>
</dbReference>
<dbReference type="InterPro" id="IPR006259">
    <property type="entry name" value="Adenyl_kin_sub"/>
</dbReference>
<dbReference type="AlphaFoldDB" id="A0A644ZIJ1"/>
<accession>A0A644ZIJ1</accession>
<dbReference type="NCBIfam" id="TIGR01351">
    <property type="entry name" value="adk"/>
    <property type="match status" value="1"/>
</dbReference>
<evidence type="ECO:0000256" key="3">
    <source>
        <dbReference type="ARBA" id="ARBA00022777"/>
    </source>
</evidence>
<comment type="caution">
    <text evidence="5">The sequence shown here is derived from an EMBL/GenBank/DDBJ whole genome shotgun (WGS) entry which is preliminary data.</text>
</comment>
<dbReference type="EMBL" id="VSSQ01008312">
    <property type="protein sequence ID" value="MPM38513.1"/>
    <property type="molecule type" value="Genomic_DNA"/>
</dbReference>
<dbReference type="InterPro" id="IPR027417">
    <property type="entry name" value="P-loop_NTPase"/>
</dbReference>
<dbReference type="SUPFAM" id="SSF52540">
    <property type="entry name" value="P-loop containing nucleoside triphosphate hydrolases"/>
    <property type="match status" value="1"/>
</dbReference>
<dbReference type="CDD" id="cd01428">
    <property type="entry name" value="ADK"/>
    <property type="match status" value="1"/>
</dbReference>
<dbReference type="InterPro" id="IPR007862">
    <property type="entry name" value="Adenylate_kinase_lid-dom"/>
</dbReference>
<dbReference type="NCBIfam" id="NF001381">
    <property type="entry name" value="PRK00279.1-3"/>
    <property type="match status" value="1"/>
</dbReference>
<evidence type="ECO:0000256" key="2">
    <source>
        <dbReference type="ARBA" id="ARBA00022741"/>
    </source>
</evidence>
<dbReference type="GO" id="GO:0004017">
    <property type="term" value="F:AMP kinase activity"/>
    <property type="evidence" value="ECO:0007669"/>
    <property type="project" value="UniProtKB-EC"/>
</dbReference>
<dbReference type="HAMAP" id="MF_00235">
    <property type="entry name" value="Adenylate_kinase_Adk"/>
    <property type="match status" value="1"/>
</dbReference>
<reference evidence="5" key="1">
    <citation type="submission" date="2019-08" db="EMBL/GenBank/DDBJ databases">
        <authorList>
            <person name="Kucharzyk K."/>
            <person name="Murdoch R.W."/>
            <person name="Higgins S."/>
            <person name="Loffler F."/>
        </authorList>
    </citation>
    <scope>NUCLEOTIDE SEQUENCE</scope>
</reference>
<dbReference type="InterPro" id="IPR000850">
    <property type="entry name" value="Adenylat/UMP-CMP_kin"/>
</dbReference>
<dbReference type="Pfam" id="PF05191">
    <property type="entry name" value="ADK_lid"/>
    <property type="match status" value="1"/>
</dbReference>
<dbReference type="InterPro" id="IPR033690">
    <property type="entry name" value="Adenylat_kinase_CS"/>
</dbReference>
<gene>
    <name evidence="5" type="primary">adk_29</name>
    <name evidence="5" type="ORF">SDC9_85142</name>
</gene>
<name>A0A644ZIJ1_9ZZZZ</name>
<dbReference type="PROSITE" id="PS00113">
    <property type="entry name" value="ADENYLATE_KINASE"/>
    <property type="match status" value="1"/>
</dbReference>
<feature type="domain" description="Adenylate kinase active site lid" evidence="4">
    <location>
        <begin position="132"/>
        <end position="167"/>
    </location>
</feature>
<dbReference type="InterPro" id="IPR036193">
    <property type="entry name" value="ADK_active_lid_dom_sf"/>
</dbReference>
<dbReference type="EC" id="2.7.4.3" evidence="5"/>
<dbReference type="SUPFAM" id="SSF57774">
    <property type="entry name" value="Microbial and mitochondrial ADK, insert 'zinc finger' domain"/>
    <property type="match status" value="1"/>
</dbReference>
<evidence type="ECO:0000256" key="1">
    <source>
        <dbReference type="ARBA" id="ARBA00022679"/>
    </source>
</evidence>
<sequence length="217" mass="23404">MKLKKTNLVFLGAPGAGKGTFAKMLQEVVPLAHISTGDLLRAERASGSELGKQLAAIMDAGKLVTDELVGAMVKARLSRPDCEAGFILDGYPRTQKQAEMLNSILAAIGKSLDAVIFFDVPDDIVLERLTARLTCARCGAIFNKLCLKPAKAGICDACGGELIQRSDDSLETAKGRLEVFHSSTAPLIDFYRRNGLLVPLTELDKDKKFQDLLAALR</sequence>
<keyword evidence="2" id="KW-0547">Nucleotide-binding</keyword>
<keyword evidence="1 5" id="KW-0808">Transferase</keyword>
<keyword evidence="3 5" id="KW-0418">Kinase</keyword>
<dbReference type="Pfam" id="PF00406">
    <property type="entry name" value="ADK"/>
    <property type="match status" value="1"/>
</dbReference>